<dbReference type="InterPro" id="IPR001254">
    <property type="entry name" value="Trypsin_dom"/>
</dbReference>
<dbReference type="STRING" id="61622.ENSRROP00000032778"/>
<dbReference type="InterPro" id="IPR018114">
    <property type="entry name" value="TRYPSIN_HIS"/>
</dbReference>
<dbReference type="InterPro" id="IPR043504">
    <property type="entry name" value="Peptidase_S1_PA_chymotrypsin"/>
</dbReference>
<reference evidence="8" key="1">
    <citation type="submission" date="2025-08" db="UniProtKB">
        <authorList>
            <consortium name="Ensembl"/>
        </authorList>
    </citation>
    <scope>IDENTIFICATION</scope>
</reference>
<keyword evidence="9" id="KW-1185">Reference proteome</keyword>
<dbReference type="InterPro" id="IPR009003">
    <property type="entry name" value="Peptidase_S1_PA"/>
</dbReference>
<keyword evidence="3 5" id="KW-0720">Serine protease</keyword>
<dbReference type="Proteomes" id="UP000233200">
    <property type="component" value="Unplaced"/>
</dbReference>
<protein>
    <submittedName>
        <fullName evidence="8">Kallikrein related peptidase 12</fullName>
    </submittedName>
</protein>
<dbReference type="Gene3D" id="2.40.10.10">
    <property type="entry name" value="Trypsin-like serine proteases"/>
    <property type="match status" value="2"/>
</dbReference>
<proteinExistence type="predicted"/>
<evidence type="ECO:0000256" key="2">
    <source>
        <dbReference type="ARBA" id="ARBA00022801"/>
    </source>
</evidence>
<dbReference type="AlphaFoldDB" id="A0A2K6QVI3"/>
<keyword evidence="1 5" id="KW-0645">Protease</keyword>
<dbReference type="InterPro" id="IPR001314">
    <property type="entry name" value="Peptidase_S1A"/>
</dbReference>
<organism evidence="8 9">
    <name type="scientific">Rhinopithecus roxellana</name>
    <name type="common">Golden snub-nosed monkey</name>
    <name type="synonym">Pygathrix roxellana</name>
    <dbReference type="NCBI Taxonomy" id="61622"/>
    <lineage>
        <taxon>Eukaryota</taxon>
        <taxon>Metazoa</taxon>
        <taxon>Chordata</taxon>
        <taxon>Craniata</taxon>
        <taxon>Vertebrata</taxon>
        <taxon>Euteleostomi</taxon>
        <taxon>Mammalia</taxon>
        <taxon>Eutheria</taxon>
        <taxon>Euarchontoglires</taxon>
        <taxon>Primates</taxon>
        <taxon>Haplorrhini</taxon>
        <taxon>Catarrhini</taxon>
        <taxon>Cercopithecidae</taxon>
        <taxon>Colobinae</taxon>
        <taxon>Rhinopithecus</taxon>
    </lineage>
</organism>
<evidence type="ECO:0000256" key="4">
    <source>
        <dbReference type="ARBA" id="ARBA00023157"/>
    </source>
</evidence>
<evidence type="ECO:0000256" key="5">
    <source>
        <dbReference type="RuleBase" id="RU363034"/>
    </source>
</evidence>
<reference evidence="8" key="2">
    <citation type="submission" date="2025-09" db="UniProtKB">
        <authorList>
            <consortium name="Ensembl"/>
        </authorList>
    </citation>
    <scope>IDENTIFICATION</scope>
</reference>
<dbReference type="InterPro" id="IPR033116">
    <property type="entry name" value="TRYPSIN_SER"/>
</dbReference>
<dbReference type="PROSITE" id="PS00134">
    <property type="entry name" value="TRYPSIN_HIS"/>
    <property type="match status" value="1"/>
</dbReference>
<evidence type="ECO:0000313" key="8">
    <source>
        <dbReference type="Ensembl" id="ENSRROP00000032778.1"/>
    </source>
</evidence>
<dbReference type="SMART" id="SM00020">
    <property type="entry name" value="Tryp_SPc"/>
    <property type="match status" value="1"/>
</dbReference>
<accession>A0A2K6QVI3</accession>
<dbReference type="PRINTS" id="PR00722">
    <property type="entry name" value="CHYMOTRYPSIN"/>
</dbReference>
<evidence type="ECO:0000256" key="1">
    <source>
        <dbReference type="ARBA" id="ARBA00022670"/>
    </source>
</evidence>
<dbReference type="FunFam" id="2.40.10.10:FF:000136">
    <property type="entry name" value="Kallikrein related-peptidase 12"/>
    <property type="match status" value="1"/>
</dbReference>
<keyword evidence="6" id="KW-0732">Signal</keyword>
<evidence type="ECO:0000256" key="6">
    <source>
        <dbReference type="SAM" id="SignalP"/>
    </source>
</evidence>
<dbReference type="GO" id="GO:0004252">
    <property type="term" value="F:serine-type endopeptidase activity"/>
    <property type="evidence" value="ECO:0007669"/>
    <property type="project" value="InterPro"/>
</dbReference>
<dbReference type="Ensembl" id="ENSRROT00000057209.1">
    <property type="protein sequence ID" value="ENSRROP00000032778.1"/>
    <property type="gene ID" value="ENSRROG00000040027.1"/>
</dbReference>
<gene>
    <name evidence="8" type="primary">KLK12</name>
</gene>
<evidence type="ECO:0000256" key="3">
    <source>
        <dbReference type="ARBA" id="ARBA00022825"/>
    </source>
</evidence>
<dbReference type="SUPFAM" id="SSF50494">
    <property type="entry name" value="Trypsin-like serine proteases"/>
    <property type="match status" value="1"/>
</dbReference>
<sequence>MGPSIFLLLCVLGLSQAATPKIFNGTECGRNSQPWQVGLFEGTSLRCGGVLIDSRWVLTAAHCSGRYWVRLGEHSLSQLDWTEQIRHSGFSVTHPGYLGASTSHEHDLRLLRLRLPVRITSSVRPLPLPSDCATAGTECHVSGWGITNHPWNPFPDLLQCLNLSIVSHATCSEVYPGRITSNMVCAGGVPGQDACQGDSGGPLVCGGVLQGLVSWGSVGPCGQDGIPGVYTYSTNASSITFPGSTLVGLGTFWNFNSCQPF</sequence>
<name>A0A2K6QVI3_RHIRO</name>
<feature type="signal peptide" evidence="6">
    <location>
        <begin position="1"/>
        <end position="17"/>
    </location>
</feature>
<dbReference type="PROSITE" id="PS00135">
    <property type="entry name" value="TRYPSIN_SER"/>
    <property type="match status" value="1"/>
</dbReference>
<dbReference type="FunFam" id="2.40.10.10:FF:000095">
    <property type="entry name" value="Kallikrein related-peptidase 12"/>
    <property type="match status" value="1"/>
</dbReference>
<feature type="chain" id="PRO_5014326392" evidence="6">
    <location>
        <begin position="18"/>
        <end position="261"/>
    </location>
</feature>
<dbReference type="Pfam" id="PF00089">
    <property type="entry name" value="Trypsin"/>
    <property type="match status" value="1"/>
</dbReference>
<keyword evidence="4" id="KW-1015">Disulfide bond</keyword>
<dbReference type="GeneTree" id="ENSGT01020000230389"/>
<dbReference type="GO" id="GO:0006508">
    <property type="term" value="P:proteolysis"/>
    <property type="evidence" value="ECO:0007669"/>
    <property type="project" value="UniProtKB-KW"/>
</dbReference>
<feature type="domain" description="Peptidase S1" evidence="7">
    <location>
        <begin position="22"/>
        <end position="259"/>
    </location>
</feature>
<evidence type="ECO:0000259" key="7">
    <source>
        <dbReference type="PROSITE" id="PS50240"/>
    </source>
</evidence>
<dbReference type="PANTHER" id="PTHR24271:SF63">
    <property type="entry name" value="KALLIKREIN-12"/>
    <property type="match status" value="1"/>
</dbReference>
<dbReference type="PROSITE" id="PS50240">
    <property type="entry name" value="TRYPSIN_DOM"/>
    <property type="match status" value="1"/>
</dbReference>
<dbReference type="CDD" id="cd00190">
    <property type="entry name" value="Tryp_SPc"/>
    <property type="match status" value="1"/>
</dbReference>
<dbReference type="PANTHER" id="PTHR24271">
    <property type="entry name" value="KALLIKREIN-RELATED"/>
    <property type="match status" value="1"/>
</dbReference>
<dbReference type="GO" id="GO:0030141">
    <property type="term" value="C:secretory granule"/>
    <property type="evidence" value="ECO:0007669"/>
    <property type="project" value="TreeGrafter"/>
</dbReference>
<evidence type="ECO:0000313" key="9">
    <source>
        <dbReference type="Proteomes" id="UP000233200"/>
    </source>
</evidence>
<keyword evidence="2 5" id="KW-0378">Hydrolase</keyword>